<dbReference type="Proteomes" id="UP000297910">
    <property type="component" value="Unassembled WGS sequence"/>
</dbReference>
<sequence>MLKGSGLNVFNEASLKKTWILSRNDSRIEAKARLAGERLAESRVHADPDISVKNGEPADVVMSGIVADEELDMRNPNNNVQHKTRDFALYAPMTMLPQQASCLDAQNEEHARNIDFKARNDQAQAQIDDLRRQNSTLEARHILPEALRQVLHESRRELTLILKSMGRILDSSRDDGDKLQRIQYLLTMIQEEDTTRLETYRRGRRL</sequence>
<evidence type="ECO:0000313" key="2">
    <source>
        <dbReference type="EMBL" id="TGO29192.1"/>
    </source>
</evidence>
<organism evidence="2 3">
    <name type="scientific">Botrytis paeoniae</name>
    <dbReference type="NCBI Taxonomy" id="278948"/>
    <lineage>
        <taxon>Eukaryota</taxon>
        <taxon>Fungi</taxon>
        <taxon>Dikarya</taxon>
        <taxon>Ascomycota</taxon>
        <taxon>Pezizomycotina</taxon>
        <taxon>Leotiomycetes</taxon>
        <taxon>Helotiales</taxon>
        <taxon>Sclerotiniaceae</taxon>
        <taxon>Botrytis</taxon>
    </lineage>
</organism>
<evidence type="ECO:0000313" key="3">
    <source>
        <dbReference type="Proteomes" id="UP000297910"/>
    </source>
</evidence>
<evidence type="ECO:0000256" key="1">
    <source>
        <dbReference type="SAM" id="Coils"/>
    </source>
</evidence>
<accession>A0A4Z1G1F9</accession>
<keyword evidence="3" id="KW-1185">Reference proteome</keyword>
<feature type="coiled-coil region" evidence="1">
    <location>
        <begin position="113"/>
        <end position="140"/>
    </location>
</feature>
<proteinExistence type="predicted"/>
<reference evidence="2 3" key="1">
    <citation type="submission" date="2017-12" db="EMBL/GenBank/DDBJ databases">
        <title>Comparative genomics of Botrytis spp.</title>
        <authorList>
            <person name="Valero-Jimenez C.A."/>
            <person name="Tapia P."/>
            <person name="Veloso J."/>
            <person name="Silva-Moreno E."/>
            <person name="Staats M."/>
            <person name="Valdes J.H."/>
            <person name="Van Kan J.A.L."/>
        </authorList>
    </citation>
    <scope>NUCLEOTIDE SEQUENCE [LARGE SCALE GENOMIC DNA]</scope>
    <source>
        <strain evidence="2 3">Bp0003</strain>
    </source>
</reference>
<name>A0A4Z1G1F9_9HELO</name>
<comment type="caution">
    <text evidence="2">The sequence shown here is derived from an EMBL/GenBank/DDBJ whole genome shotgun (WGS) entry which is preliminary data.</text>
</comment>
<gene>
    <name evidence="2" type="ORF">BPAE_0018g00150</name>
</gene>
<protein>
    <submittedName>
        <fullName evidence="2">Uncharacterized protein</fullName>
    </submittedName>
</protein>
<keyword evidence="1" id="KW-0175">Coiled coil</keyword>
<dbReference type="AlphaFoldDB" id="A0A4Z1G1F9"/>
<dbReference type="EMBL" id="PQXI01000018">
    <property type="protein sequence ID" value="TGO29192.1"/>
    <property type="molecule type" value="Genomic_DNA"/>
</dbReference>